<dbReference type="InterPro" id="IPR027417">
    <property type="entry name" value="P-loop_NTPase"/>
</dbReference>
<keyword evidence="11" id="KW-1185">Reference proteome</keyword>
<dbReference type="GO" id="GO:0005737">
    <property type="term" value="C:cytoplasm"/>
    <property type="evidence" value="ECO:0007669"/>
    <property type="project" value="TreeGrafter"/>
</dbReference>
<evidence type="ECO:0000256" key="7">
    <source>
        <dbReference type="ARBA" id="ARBA00022840"/>
    </source>
</evidence>
<sequence length="299" mass="32997">MARRNSRESPHSASESLRPTVILKYLKSSLRATPFSLPLSLSLSHSLSVCLCLLIYSLDTLRHFNFSPVEPPNPKMLSAGERPLPHAKVDTVTMPDLSNGTAAVLQENPTNPAHIQHIWVVTGPAGCGKSTVGNVLRTELGVPFLEGDDYHPAANKEKMGEGIPLTDADRWDWLISLRQAAIDALSPSESNKFHPPAGVVVACSALKRKYRDVMRVAAYGSSSVQIHFVYLKLDEEVLLQRVTQRQSHYMKSSMVQSQLAALEEPKGEWDAMTINVQGSMEDVQRNVIEAVTEKLAEYV</sequence>
<comment type="similarity">
    <text evidence="2 9">Belongs to the gluconokinase GntK/GntV family.</text>
</comment>
<dbReference type="Gene3D" id="3.40.50.300">
    <property type="entry name" value="P-loop containing nucleotide triphosphate hydrolases"/>
    <property type="match status" value="1"/>
</dbReference>
<dbReference type="FunFam" id="3.40.50.300:FF:001607">
    <property type="entry name" value="Gluconokinase"/>
    <property type="match status" value="1"/>
</dbReference>
<evidence type="ECO:0000256" key="8">
    <source>
        <dbReference type="ARBA" id="ARBA00048090"/>
    </source>
</evidence>
<keyword evidence="7 9" id="KW-0067">ATP-binding</keyword>
<comment type="pathway">
    <text evidence="1 9">Carbohydrate acid metabolism; D-gluconate degradation.</text>
</comment>
<comment type="caution">
    <text evidence="10">The sequence shown here is derived from an EMBL/GenBank/DDBJ whole genome shotgun (WGS) entry which is preliminary data.</text>
</comment>
<comment type="catalytic activity">
    <reaction evidence="8 9">
        <text>D-gluconate + ATP = 6-phospho-D-gluconate + ADP + H(+)</text>
        <dbReference type="Rhea" id="RHEA:19433"/>
        <dbReference type="ChEBI" id="CHEBI:15378"/>
        <dbReference type="ChEBI" id="CHEBI:18391"/>
        <dbReference type="ChEBI" id="CHEBI:30616"/>
        <dbReference type="ChEBI" id="CHEBI:58759"/>
        <dbReference type="ChEBI" id="CHEBI:456216"/>
        <dbReference type="EC" id="2.7.1.12"/>
    </reaction>
</comment>
<dbReference type="GO" id="GO:0005524">
    <property type="term" value="F:ATP binding"/>
    <property type="evidence" value="ECO:0007669"/>
    <property type="project" value="UniProtKB-KW"/>
</dbReference>
<dbReference type="AlphaFoldDB" id="A0A9W4I828"/>
<dbReference type="OrthoDB" id="275177at2759"/>
<protein>
    <recommendedName>
        <fullName evidence="3 9">Gluconokinase</fullName>
        <ecNumber evidence="3 9">2.7.1.12</ecNumber>
    </recommendedName>
</protein>
<organism evidence="10 11">
    <name type="scientific">Penicillium olsonii</name>
    <dbReference type="NCBI Taxonomy" id="99116"/>
    <lineage>
        <taxon>Eukaryota</taxon>
        <taxon>Fungi</taxon>
        <taxon>Dikarya</taxon>
        <taxon>Ascomycota</taxon>
        <taxon>Pezizomycotina</taxon>
        <taxon>Eurotiomycetes</taxon>
        <taxon>Eurotiomycetidae</taxon>
        <taxon>Eurotiales</taxon>
        <taxon>Aspergillaceae</taxon>
        <taxon>Penicillium</taxon>
    </lineage>
</organism>
<dbReference type="Proteomes" id="UP001153618">
    <property type="component" value="Unassembled WGS sequence"/>
</dbReference>
<dbReference type="InterPro" id="IPR006001">
    <property type="entry name" value="Therm_gnt_kin"/>
</dbReference>
<dbReference type="PANTHER" id="PTHR43442:SF3">
    <property type="entry name" value="GLUCONOKINASE-RELATED"/>
    <property type="match status" value="1"/>
</dbReference>
<dbReference type="NCBIfam" id="TIGR01313">
    <property type="entry name" value="therm_gnt_kin"/>
    <property type="match status" value="1"/>
</dbReference>
<dbReference type="SUPFAM" id="SSF52540">
    <property type="entry name" value="P-loop containing nucleoside triphosphate hydrolases"/>
    <property type="match status" value="1"/>
</dbReference>
<dbReference type="EMBL" id="CAJVOS010000060">
    <property type="protein sequence ID" value="CAG8235638.1"/>
    <property type="molecule type" value="Genomic_DNA"/>
</dbReference>
<proteinExistence type="inferred from homology"/>
<dbReference type="EC" id="2.7.1.12" evidence="3 9"/>
<evidence type="ECO:0000256" key="4">
    <source>
        <dbReference type="ARBA" id="ARBA00022679"/>
    </source>
</evidence>
<evidence type="ECO:0000256" key="1">
    <source>
        <dbReference type="ARBA" id="ARBA00004875"/>
    </source>
</evidence>
<keyword evidence="4 9" id="KW-0808">Transferase</keyword>
<dbReference type="CDD" id="cd02021">
    <property type="entry name" value="GntK"/>
    <property type="match status" value="1"/>
</dbReference>
<evidence type="ECO:0000313" key="10">
    <source>
        <dbReference type="EMBL" id="CAG8235638.1"/>
    </source>
</evidence>
<reference evidence="10" key="1">
    <citation type="submission" date="2021-07" db="EMBL/GenBank/DDBJ databases">
        <authorList>
            <person name="Branca A.L. A."/>
        </authorList>
    </citation>
    <scope>NUCLEOTIDE SEQUENCE</scope>
</reference>
<evidence type="ECO:0000313" key="11">
    <source>
        <dbReference type="Proteomes" id="UP001153618"/>
    </source>
</evidence>
<evidence type="ECO:0000256" key="5">
    <source>
        <dbReference type="ARBA" id="ARBA00022741"/>
    </source>
</evidence>
<dbReference type="GO" id="GO:0005975">
    <property type="term" value="P:carbohydrate metabolic process"/>
    <property type="evidence" value="ECO:0007669"/>
    <property type="project" value="InterPro"/>
</dbReference>
<evidence type="ECO:0000256" key="3">
    <source>
        <dbReference type="ARBA" id="ARBA00012054"/>
    </source>
</evidence>
<gene>
    <name evidence="10" type="ORF">POLS_LOCUS8430</name>
</gene>
<evidence type="ECO:0000256" key="9">
    <source>
        <dbReference type="RuleBase" id="RU363066"/>
    </source>
</evidence>
<name>A0A9W4I828_PENOL</name>
<accession>A0A9W4I828</accession>
<dbReference type="Pfam" id="PF13671">
    <property type="entry name" value="AAA_33"/>
    <property type="match status" value="1"/>
</dbReference>
<dbReference type="PANTHER" id="PTHR43442">
    <property type="entry name" value="GLUCONOKINASE-RELATED"/>
    <property type="match status" value="1"/>
</dbReference>
<keyword evidence="6 9" id="KW-0418">Kinase</keyword>
<keyword evidence="5 9" id="KW-0547">Nucleotide-binding</keyword>
<evidence type="ECO:0000256" key="2">
    <source>
        <dbReference type="ARBA" id="ARBA00008420"/>
    </source>
</evidence>
<evidence type="ECO:0000256" key="6">
    <source>
        <dbReference type="ARBA" id="ARBA00022777"/>
    </source>
</evidence>
<dbReference type="GO" id="GO:0046316">
    <property type="term" value="F:gluconokinase activity"/>
    <property type="evidence" value="ECO:0007669"/>
    <property type="project" value="UniProtKB-EC"/>
</dbReference>